<dbReference type="PANTHER" id="PTHR11735">
    <property type="entry name" value="TRNA N6-ADENOSINE THREONYLCARBAMOYLTRANSFERASE"/>
    <property type="match status" value="1"/>
</dbReference>
<dbReference type="Proteomes" id="UP000238071">
    <property type="component" value="Unassembled WGS sequence"/>
</dbReference>
<dbReference type="PANTHER" id="PTHR11735:SF11">
    <property type="entry name" value="TRNA THREONYLCARBAMOYLADENOSINE BIOSYNTHESIS PROTEIN TSAB"/>
    <property type="match status" value="1"/>
</dbReference>
<evidence type="ECO:0000256" key="6">
    <source>
        <dbReference type="ARBA" id="ARBA00032446"/>
    </source>
</evidence>
<evidence type="ECO:0000256" key="2">
    <source>
        <dbReference type="ARBA" id="ARBA00010493"/>
    </source>
</evidence>
<gene>
    <name evidence="8" type="ORF">B0F88_10617</name>
</gene>
<evidence type="ECO:0000259" key="7">
    <source>
        <dbReference type="Pfam" id="PF00814"/>
    </source>
</evidence>
<dbReference type="SUPFAM" id="SSF53067">
    <property type="entry name" value="Actin-like ATPase domain"/>
    <property type="match status" value="2"/>
</dbReference>
<dbReference type="OrthoDB" id="9809995at2"/>
<keyword evidence="9" id="KW-1185">Reference proteome</keyword>
<dbReference type="RefSeq" id="WP_104423557.1">
    <property type="nucleotide sequence ID" value="NZ_PTIY01000006.1"/>
</dbReference>
<dbReference type="Gene3D" id="3.30.420.40">
    <property type="match status" value="2"/>
</dbReference>
<dbReference type="EMBL" id="PTIY01000006">
    <property type="protein sequence ID" value="PPK71670.1"/>
    <property type="molecule type" value="Genomic_DNA"/>
</dbReference>
<evidence type="ECO:0000256" key="1">
    <source>
        <dbReference type="ARBA" id="ARBA00004496"/>
    </source>
</evidence>
<comment type="subcellular location">
    <subcellularLocation>
        <location evidence="1">Cytoplasm</location>
    </subcellularLocation>
</comment>
<dbReference type="AlphaFoldDB" id="A0A2S6H2L7"/>
<dbReference type="GO" id="GO:0002949">
    <property type="term" value="P:tRNA threonylcarbamoyladenosine modification"/>
    <property type="evidence" value="ECO:0007669"/>
    <property type="project" value="InterPro"/>
</dbReference>
<evidence type="ECO:0000313" key="9">
    <source>
        <dbReference type="Proteomes" id="UP000238071"/>
    </source>
</evidence>
<dbReference type="InterPro" id="IPR043129">
    <property type="entry name" value="ATPase_NBD"/>
</dbReference>
<keyword evidence="5" id="KW-0819">tRNA processing</keyword>
<evidence type="ECO:0000256" key="3">
    <source>
        <dbReference type="ARBA" id="ARBA00019012"/>
    </source>
</evidence>
<sequence length="230" mass="24719">MKLLAVETSTEACSAALFIDGEVVERFELAPKEHTKLILPMIDSLMADAGLKPQQLDALAFSRGPGSFTGVRIATGVIQGIALGADLPVVPVSTLAAIAQDFFDHNDDNVAFVAMDARMDEIFWGVYRRDAQGYAELIGDEAVTPADAVEFPDLTGVGIGSGWGVYSQELTARLPGRVSRYQAELLPRAGAIARLGARGFEQGLAVVVEQAMPVYLRDKVAKTELERRNP</sequence>
<dbReference type="GO" id="GO:0005829">
    <property type="term" value="C:cytosol"/>
    <property type="evidence" value="ECO:0007669"/>
    <property type="project" value="TreeGrafter"/>
</dbReference>
<dbReference type="Pfam" id="PF00814">
    <property type="entry name" value="TsaD"/>
    <property type="match status" value="1"/>
</dbReference>
<evidence type="ECO:0000256" key="5">
    <source>
        <dbReference type="ARBA" id="ARBA00022694"/>
    </source>
</evidence>
<dbReference type="CDD" id="cd24032">
    <property type="entry name" value="ASKHA_NBD_TsaB"/>
    <property type="match status" value="1"/>
</dbReference>
<dbReference type="NCBIfam" id="TIGR03725">
    <property type="entry name" value="T6A_YeaZ"/>
    <property type="match status" value="1"/>
</dbReference>
<evidence type="ECO:0000313" key="8">
    <source>
        <dbReference type="EMBL" id="PPK71670.1"/>
    </source>
</evidence>
<dbReference type="InterPro" id="IPR000905">
    <property type="entry name" value="Gcp-like_dom"/>
</dbReference>
<dbReference type="FunFam" id="3.30.420.40:FF:000097">
    <property type="entry name" value="tRNA threonylcarbamoyladenosine biosynthesis protein TsaB"/>
    <property type="match status" value="1"/>
</dbReference>
<name>A0A2S6H2L7_9GAMM</name>
<protein>
    <recommendedName>
        <fullName evidence="3">tRNA threonylcarbamoyladenosine biosynthesis protein TsaB</fullName>
    </recommendedName>
    <alternativeName>
        <fullName evidence="6">t(6)A37 threonylcarbamoyladenosine biosynthesis protein TsaB</fullName>
    </alternativeName>
</protein>
<feature type="domain" description="Gcp-like" evidence="7">
    <location>
        <begin position="28"/>
        <end position="152"/>
    </location>
</feature>
<organism evidence="8 9">
    <name type="scientific">Methylobacter tundripaludum</name>
    <dbReference type="NCBI Taxonomy" id="173365"/>
    <lineage>
        <taxon>Bacteria</taxon>
        <taxon>Pseudomonadati</taxon>
        <taxon>Pseudomonadota</taxon>
        <taxon>Gammaproteobacteria</taxon>
        <taxon>Methylococcales</taxon>
        <taxon>Methylococcaceae</taxon>
        <taxon>Methylobacter</taxon>
    </lineage>
</organism>
<comment type="caution">
    <text evidence="8">The sequence shown here is derived from an EMBL/GenBank/DDBJ whole genome shotgun (WGS) entry which is preliminary data.</text>
</comment>
<evidence type="ECO:0000256" key="4">
    <source>
        <dbReference type="ARBA" id="ARBA00022490"/>
    </source>
</evidence>
<proteinExistence type="inferred from homology"/>
<reference evidence="8 9" key="1">
    <citation type="submission" date="2018-02" db="EMBL/GenBank/DDBJ databases">
        <title>Subsurface microbial communities from deep shales in Ohio and West Virginia, USA.</title>
        <authorList>
            <person name="Wrighton K."/>
        </authorList>
    </citation>
    <scope>NUCLEOTIDE SEQUENCE [LARGE SCALE GENOMIC DNA]</scope>
    <source>
        <strain evidence="8 9">OWC-G53F</strain>
    </source>
</reference>
<dbReference type="InterPro" id="IPR022496">
    <property type="entry name" value="T6A_TsaB"/>
</dbReference>
<keyword evidence="4" id="KW-0963">Cytoplasm</keyword>
<accession>A0A2S6H2L7</accession>
<comment type="similarity">
    <text evidence="2">Belongs to the KAE1 / TsaD family. TsaB subfamily.</text>
</comment>